<dbReference type="Proteomes" id="UP000011747">
    <property type="component" value="Unassembled WGS sequence"/>
</dbReference>
<evidence type="ECO:0000313" key="2">
    <source>
        <dbReference type="Proteomes" id="UP000011747"/>
    </source>
</evidence>
<organism evidence="1 2">
    <name type="scientific">Bacillus smithii 7_3_47FAA</name>
    <dbReference type="NCBI Taxonomy" id="665952"/>
    <lineage>
        <taxon>Bacteria</taxon>
        <taxon>Bacillati</taxon>
        <taxon>Bacillota</taxon>
        <taxon>Bacilli</taxon>
        <taxon>Bacillales</taxon>
        <taxon>Bacillaceae</taxon>
        <taxon>Bacillus</taxon>
    </lineage>
</organism>
<sequence>MFDPTAFDNMKVVAEGLFYDLDLNGVISIKERNDIIDLARLSRKYSLSFSLKERSNILATFRLYARLEQLSAELLANGAAEQRGAFLEVVYSGSEQDVTKERIRKWKAAWGQPRMFETRNIDSSLSGKSCELVVRFERLITEDMMDDLQQLIEFFVATLQD</sequence>
<name>G9QNZ3_9BACI</name>
<protein>
    <submittedName>
        <fullName evidence="1">Uncharacterized protein</fullName>
    </submittedName>
</protein>
<gene>
    <name evidence="1" type="ORF">HMPREF1015_00010</name>
</gene>
<evidence type="ECO:0000313" key="1">
    <source>
        <dbReference type="EMBL" id="EHL74538.1"/>
    </source>
</evidence>
<dbReference type="HOGENOM" id="CLU_124985_0_0_9"/>
<dbReference type="EMBL" id="ACWF01000148">
    <property type="protein sequence ID" value="EHL74538.1"/>
    <property type="molecule type" value="Genomic_DNA"/>
</dbReference>
<dbReference type="GeneID" id="87582041"/>
<reference evidence="1 2" key="1">
    <citation type="submission" date="2011-09" db="EMBL/GenBank/DDBJ databases">
        <title>The Genome Sequence of Bacillus smithii 7_3_47FAA.</title>
        <authorList>
            <consortium name="The Broad Institute Genome Sequencing Platform"/>
            <person name="Earl A."/>
            <person name="Ward D."/>
            <person name="Feldgarden M."/>
            <person name="Gevers D."/>
            <person name="Daigneault M."/>
            <person name="Strauss J."/>
            <person name="Allen-Vercoe E."/>
            <person name="Young S.K."/>
            <person name="Zeng Q."/>
            <person name="Gargeya S."/>
            <person name="Fitzgerald M."/>
            <person name="Haas B."/>
            <person name="Abouelleil A."/>
            <person name="Alvarado L."/>
            <person name="Arachchi H.M."/>
            <person name="Berlin A."/>
            <person name="Brown A."/>
            <person name="Chapman S.B."/>
            <person name="Chen Z."/>
            <person name="Dunbar C."/>
            <person name="Freedman E."/>
            <person name="Gearin G."/>
            <person name="Goldberg J."/>
            <person name="Griggs A."/>
            <person name="Gujja S."/>
            <person name="Heiman D."/>
            <person name="Howarth C."/>
            <person name="Larson L."/>
            <person name="Lui A."/>
            <person name="MacDonald P.J.P."/>
            <person name="Montmayeur A."/>
            <person name="Murphy C."/>
            <person name="Neiman D."/>
            <person name="Pearson M."/>
            <person name="Priest M."/>
            <person name="Roberts A."/>
            <person name="Saif S."/>
            <person name="Shea T."/>
            <person name="Shenoy N."/>
            <person name="Sisk P."/>
            <person name="Stolte C."/>
            <person name="Sykes S."/>
            <person name="Wortman J."/>
            <person name="Nusbaum C."/>
            <person name="Birren B."/>
        </authorList>
    </citation>
    <scope>NUCLEOTIDE SEQUENCE [LARGE SCALE GENOMIC DNA]</scope>
    <source>
        <strain evidence="1 2">7_3_47FAA</strain>
    </source>
</reference>
<dbReference type="RefSeq" id="WP_003355065.1">
    <property type="nucleotide sequence ID" value="NZ_JH414764.1"/>
</dbReference>
<proteinExistence type="predicted"/>
<dbReference type="PATRIC" id="fig|665952.3.peg.2865"/>
<dbReference type="AlphaFoldDB" id="G9QNZ3"/>
<comment type="caution">
    <text evidence="1">The sequence shown here is derived from an EMBL/GenBank/DDBJ whole genome shotgun (WGS) entry which is preliminary data.</text>
</comment>
<keyword evidence="2" id="KW-1185">Reference proteome</keyword>
<accession>G9QNZ3</accession>